<evidence type="ECO:0000313" key="2">
    <source>
        <dbReference type="Proteomes" id="UP001156905"/>
    </source>
</evidence>
<evidence type="ECO:0000313" key="1">
    <source>
        <dbReference type="EMBL" id="GLR90062.1"/>
    </source>
</evidence>
<dbReference type="EMBL" id="BSOW01000030">
    <property type="protein sequence ID" value="GLR90062.1"/>
    <property type="molecule type" value="Genomic_DNA"/>
</dbReference>
<reference evidence="2" key="1">
    <citation type="journal article" date="2019" name="Int. J. Syst. Evol. Microbiol.">
        <title>The Global Catalogue of Microorganisms (GCM) 10K type strain sequencing project: providing services to taxonomists for standard genome sequencing and annotation.</title>
        <authorList>
            <consortium name="The Broad Institute Genomics Platform"/>
            <consortium name="The Broad Institute Genome Sequencing Center for Infectious Disease"/>
            <person name="Wu L."/>
            <person name="Ma J."/>
        </authorList>
    </citation>
    <scope>NUCLEOTIDE SEQUENCE [LARGE SCALE GENOMIC DNA]</scope>
    <source>
        <strain evidence="2">NBRC 102520</strain>
    </source>
</reference>
<protein>
    <submittedName>
        <fullName evidence="1">Uncharacterized protein</fullName>
    </submittedName>
</protein>
<gene>
    <name evidence="1" type="ORF">GCM10007857_67760</name>
</gene>
<organism evidence="1 2">
    <name type="scientific">Bradyrhizobium iriomotense</name>
    <dbReference type="NCBI Taxonomy" id="441950"/>
    <lineage>
        <taxon>Bacteria</taxon>
        <taxon>Pseudomonadati</taxon>
        <taxon>Pseudomonadota</taxon>
        <taxon>Alphaproteobacteria</taxon>
        <taxon>Hyphomicrobiales</taxon>
        <taxon>Nitrobacteraceae</taxon>
        <taxon>Bradyrhizobium</taxon>
    </lineage>
</organism>
<keyword evidence="2" id="KW-1185">Reference proteome</keyword>
<dbReference type="Proteomes" id="UP001156905">
    <property type="component" value="Unassembled WGS sequence"/>
</dbReference>
<sequence length="51" mass="5707">MQWASFALMDALRDANLMPSANRPTIVNISQRPYLAEFVEGAVRLTPRASE</sequence>
<comment type="caution">
    <text evidence="1">The sequence shown here is derived from an EMBL/GenBank/DDBJ whole genome shotgun (WGS) entry which is preliminary data.</text>
</comment>
<name>A0ABQ6BD53_9BRAD</name>
<proteinExistence type="predicted"/>
<accession>A0ABQ6BD53</accession>